<evidence type="ECO:0000259" key="5">
    <source>
        <dbReference type="PROSITE" id="PS50943"/>
    </source>
</evidence>
<dbReference type="AlphaFoldDB" id="D1ARW5"/>
<reference evidence="7" key="1">
    <citation type="submission" date="2009-09" db="EMBL/GenBank/DDBJ databases">
        <title>The complete chromosome of Sebaldella termitidis ATCC 33386.</title>
        <authorList>
            <consortium name="US DOE Joint Genome Institute (JGI-PGF)"/>
            <person name="Lucas S."/>
            <person name="Copeland A."/>
            <person name="Lapidus A."/>
            <person name="Glavina del Rio T."/>
            <person name="Dalin E."/>
            <person name="Tice H."/>
            <person name="Bruce D."/>
            <person name="Goodwin L."/>
            <person name="Pitluck S."/>
            <person name="Kyrpides N."/>
            <person name="Mavromatis K."/>
            <person name="Ivanova N."/>
            <person name="Mikhailova N."/>
            <person name="Sims D."/>
            <person name="Meincke L."/>
            <person name="Brettin T."/>
            <person name="Detter J.C."/>
            <person name="Han C."/>
            <person name="Larimer F."/>
            <person name="Land M."/>
            <person name="Hauser L."/>
            <person name="Markowitz V."/>
            <person name="Cheng J.F."/>
            <person name="Hugenholtz P."/>
            <person name="Woyke T."/>
            <person name="Wu D."/>
            <person name="Eisen J.A."/>
        </authorList>
    </citation>
    <scope>NUCLEOTIDE SEQUENCE [LARGE SCALE GENOMIC DNA]</scope>
    <source>
        <strain evidence="7">ATCC 33386 / NCTC 11300</strain>
    </source>
</reference>
<evidence type="ECO:0000256" key="2">
    <source>
        <dbReference type="ARBA" id="ARBA00023015"/>
    </source>
</evidence>
<dbReference type="EMBL" id="CP001739">
    <property type="protein sequence ID" value="ACZ10601.1"/>
    <property type="molecule type" value="Genomic_DNA"/>
</dbReference>
<dbReference type="eggNOG" id="COG2390">
    <property type="taxonomic scope" value="Bacteria"/>
</dbReference>
<feature type="domain" description="HTH cro/C1-type" evidence="5">
    <location>
        <begin position="20"/>
        <end position="45"/>
    </location>
</feature>
<proteinExistence type="inferred from homology"/>
<dbReference type="HOGENOM" id="CLU_054506_1_1_0"/>
<evidence type="ECO:0000256" key="1">
    <source>
        <dbReference type="ARBA" id="ARBA00010466"/>
    </source>
</evidence>
<dbReference type="STRING" id="526218.Sterm_3767"/>
<evidence type="ECO:0000256" key="4">
    <source>
        <dbReference type="ARBA" id="ARBA00023163"/>
    </source>
</evidence>
<dbReference type="Gene3D" id="1.10.10.60">
    <property type="entry name" value="Homeodomain-like"/>
    <property type="match status" value="1"/>
</dbReference>
<dbReference type="InterPro" id="IPR007630">
    <property type="entry name" value="RNA_pol_sigma70_r4"/>
</dbReference>
<sequence>MKKITDELAMIYKTCKLYYEEGYTQNEIAEILGISRPTVARLLKGGKEQGIVKLELVNPFNNDYFDLAEKLEKRYELREVIIVPDENDEYIQKKEVAKAAAEYFDRVLEKDNIIGFSMGTTIKLVVDYVTKRQNLNLTFLPLIGGTGQIQQEIHPNDIVLDFVKKYGGEFKLLHAPAVVSKKEIKNEFLKEKNISDIISYGKKCDIAMVGIGTPLSQESTMMKTGYFNKTELEEFKQNNVVGDICLQFYNKSGENYNFEFNERVIGIELDDLKKIRTVIGAAAGVEKTDAVIGALNGKFLDVLVTNYSIAKEIENYIEKGE</sequence>
<dbReference type="InterPro" id="IPR001387">
    <property type="entry name" value="Cro/C1-type_HTH"/>
</dbReference>
<name>D1ARW5_SEBTE</name>
<keyword evidence="2" id="KW-0805">Transcription regulation</keyword>
<evidence type="ECO:0000313" key="7">
    <source>
        <dbReference type="Proteomes" id="UP000000845"/>
    </source>
</evidence>
<dbReference type="InterPro" id="IPR051054">
    <property type="entry name" value="SorC_transcr_regulators"/>
</dbReference>
<dbReference type="KEGG" id="str:Sterm_3767"/>
<dbReference type="Gene3D" id="3.40.50.1360">
    <property type="match status" value="1"/>
</dbReference>
<dbReference type="GO" id="GO:0003677">
    <property type="term" value="F:DNA binding"/>
    <property type="evidence" value="ECO:0007669"/>
    <property type="project" value="UniProtKB-KW"/>
</dbReference>
<dbReference type="InterPro" id="IPR013324">
    <property type="entry name" value="RNA_pol_sigma_r3/r4-like"/>
</dbReference>
<keyword evidence="3" id="KW-0238">DNA-binding</keyword>
<dbReference type="InterPro" id="IPR007324">
    <property type="entry name" value="Sugar-bd_dom_put"/>
</dbReference>
<keyword evidence="7" id="KW-1185">Reference proteome</keyword>
<dbReference type="GO" id="GO:0006352">
    <property type="term" value="P:DNA-templated transcription initiation"/>
    <property type="evidence" value="ECO:0007669"/>
    <property type="project" value="InterPro"/>
</dbReference>
<evidence type="ECO:0000313" key="6">
    <source>
        <dbReference type="EMBL" id="ACZ10601.1"/>
    </source>
</evidence>
<dbReference type="GO" id="GO:0003700">
    <property type="term" value="F:DNA-binding transcription factor activity"/>
    <property type="evidence" value="ECO:0007669"/>
    <property type="project" value="InterPro"/>
</dbReference>
<protein>
    <submittedName>
        <fullName evidence="6">Transcriptional regulator, DeoR family</fullName>
    </submittedName>
</protein>
<dbReference type="Pfam" id="PF04198">
    <property type="entry name" value="Sugar-bind"/>
    <property type="match status" value="1"/>
</dbReference>
<dbReference type="SUPFAM" id="SSF88659">
    <property type="entry name" value="Sigma3 and sigma4 domains of RNA polymerase sigma factors"/>
    <property type="match status" value="1"/>
</dbReference>
<gene>
    <name evidence="6" type="ordered locus">Sterm_3767</name>
</gene>
<dbReference type="Pfam" id="PF04545">
    <property type="entry name" value="Sigma70_r4"/>
    <property type="match status" value="1"/>
</dbReference>
<dbReference type="SUPFAM" id="SSF100950">
    <property type="entry name" value="NagB/RpiA/CoA transferase-like"/>
    <property type="match status" value="1"/>
</dbReference>
<reference evidence="6 7" key="2">
    <citation type="journal article" date="2010" name="Stand. Genomic Sci.">
        <title>Complete genome sequence of Sebaldella termitidis type strain (NCTC 11300).</title>
        <authorList>
            <person name="Harmon-Smith M."/>
            <person name="Celia L."/>
            <person name="Chertkov O."/>
            <person name="Lapidus A."/>
            <person name="Copeland A."/>
            <person name="Glavina Del Rio T."/>
            <person name="Nolan M."/>
            <person name="Lucas S."/>
            <person name="Tice H."/>
            <person name="Cheng J.F."/>
            <person name="Han C."/>
            <person name="Detter J.C."/>
            <person name="Bruce D."/>
            <person name="Goodwin L."/>
            <person name="Pitluck S."/>
            <person name="Pati A."/>
            <person name="Liolios K."/>
            <person name="Ivanova N."/>
            <person name="Mavromatis K."/>
            <person name="Mikhailova N."/>
            <person name="Chen A."/>
            <person name="Palaniappan K."/>
            <person name="Land M."/>
            <person name="Hauser L."/>
            <person name="Chang Y.J."/>
            <person name="Jeffries C.D."/>
            <person name="Brettin T."/>
            <person name="Goker M."/>
            <person name="Beck B."/>
            <person name="Bristow J."/>
            <person name="Eisen J.A."/>
            <person name="Markowitz V."/>
            <person name="Hugenholtz P."/>
            <person name="Kyrpides N.C."/>
            <person name="Klenk H.P."/>
            <person name="Chen F."/>
        </authorList>
    </citation>
    <scope>NUCLEOTIDE SEQUENCE [LARGE SCALE GENOMIC DNA]</scope>
    <source>
        <strain evidence="7">ATCC 33386 / NCTC 11300</strain>
    </source>
</reference>
<dbReference type="Proteomes" id="UP000000845">
    <property type="component" value="Chromosome"/>
</dbReference>
<organism evidence="6 7">
    <name type="scientific">Sebaldella termitidis (strain ATCC 33386 / NCTC 11300)</name>
    <dbReference type="NCBI Taxonomy" id="526218"/>
    <lineage>
        <taxon>Bacteria</taxon>
        <taxon>Fusobacteriati</taxon>
        <taxon>Fusobacteriota</taxon>
        <taxon>Fusobacteriia</taxon>
        <taxon>Fusobacteriales</taxon>
        <taxon>Leptotrichiaceae</taxon>
        <taxon>Sebaldella</taxon>
    </lineage>
</organism>
<evidence type="ECO:0000256" key="3">
    <source>
        <dbReference type="ARBA" id="ARBA00023125"/>
    </source>
</evidence>
<comment type="similarity">
    <text evidence="1">Belongs to the SorC transcriptional regulatory family.</text>
</comment>
<dbReference type="PANTHER" id="PTHR34294">
    <property type="entry name" value="TRANSCRIPTIONAL REGULATOR-RELATED"/>
    <property type="match status" value="1"/>
</dbReference>
<dbReference type="GO" id="GO:0030246">
    <property type="term" value="F:carbohydrate binding"/>
    <property type="evidence" value="ECO:0007669"/>
    <property type="project" value="InterPro"/>
</dbReference>
<accession>D1ARW5</accession>
<dbReference type="PROSITE" id="PS50943">
    <property type="entry name" value="HTH_CROC1"/>
    <property type="match status" value="1"/>
</dbReference>
<dbReference type="RefSeq" id="WP_012863183.1">
    <property type="nucleotide sequence ID" value="NC_013517.1"/>
</dbReference>
<dbReference type="InterPro" id="IPR037171">
    <property type="entry name" value="NagB/RpiA_transferase-like"/>
</dbReference>
<keyword evidence="4" id="KW-0804">Transcription</keyword>
<dbReference type="PANTHER" id="PTHR34294:SF1">
    <property type="entry name" value="TRANSCRIPTIONAL REGULATOR LSRR"/>
    <property type="match status" value="1"/>
</dbReference>